<sequence length="217" mass="25428">MTFDLLMFSRYQSSVNRTVINMTGGIGNADNNDFRILPRFRTPSRNTSDAHLRVIKKRNKIIHNRIPNRISKEKIKLQKDLIEQQLLDLKAEKTKLYLENEDLKIRCSSLEEENQCLRLQLQKPQSCFQDVKNNLLEGIFKHASFVNIPQQKDWVLPQIVTVLMITLGELISSIQLKQMIPFHFPEILPVPSQWIKSLIPQAAMMKQMYLSYLYQKT</sequence>
<organism evidence="2 3">
    <name type="scientific">Trichonephila clavata</name>
    <name type="common">Joro spider</name>
    <name type="synonym">Nephila clavata</name>
    <dbReference type="NCBI Taxonomy" id="2740835"/>
    <lineage>
        <taxon>Eukaryota</taxon>
        <taxon>Metazoa</taxon>
        <taxon>Ecdysozoa</taxon>
        <taxon>Arthropoda</taxon>
        <taxon>Chelicerata</taxon>
        <taxon>Arachnida</taxon>
        <taxon>Araneae</taxon>
        <taxon>Araneomorphae</taxon>
        <taxon>Entelegynae</taxon>
        <taxon>Araneoidea</taxon>
        <taxon>Nephilidae</taxon>
        <taxon>Trichonephila</taxon>
    </lineage>
</organism>
<keyword evidence="1" id="KW-0175">Coiled coil</keyword>
<accession>A0A8X6M2H3</accession>
<feature type="coiled-coil region" evidence="1">
    <location>
        <begin position="72"/>
        <end position="120"/>
    </location>
</feature>
<evidence type="ECO:0000313" key="2">
    <source>
        <dbReference type="EMBL" id="GFR29592.1"/>
    </source>
</evidence>
<reference evidence="2" key="1">
    <citation type="submission" date="2020-07" db="EMBL/GenBank/DDBJ databases">
        <title>Multicomponent nature underlies the extraordinary mechanical properties of spider dragline silk.</title>
        <authorList>
            <person name="Kono N."/>
            <person name="Nakamura H."/>
            <person name="Mori M."/>
            <person name="Yoshida Y."/>
            <person name="Ohtoshi R."/>
            <person name="Malay A.D."/>
            <person name="Moran D.A.P."/>
            <person name="Tomita M."/>
            <person name="Numata K."/>
            <person name="Arakawa K."/>
        </authorList>
    </citation>
    <scope>NUCLEOTIDE SEQUENCE</scope>
</reference>
<evidence type="ECO:0000313" key="3">
    <source>
        <dbReference type="Proteomes" id="UP000887116"/>
    </source>
</evidence>
<comment type="caution">
    <text evidence="2">The sequence shown here is derived from an EMBL/GenBank/DDBJ whole genome shotgun (WGS) entry which is preliminary data.</text>
</comment>
<name>A0A8X6M2H3_TRICU</name>
<keyword evidence="3" id="KW-1185">Reference proteome</keyword>
<evidence type="ECO:0000256" key="1">
    <source>
        <dbReference type="SAM" id="Coils"/>
    </source>
</evidence>
<dbReference type="AlphaFoldDB" id="A0A8X6M2H3"/>
<gene>
    <name evidence="2" type="primary">NCL1_12637</name>
    <name evidence="2" type="ORF">TNCT_53631</name>
</gene>
<dbReference type="Proteomes" id="UP000887116">
    <property type="component" value="Unassembled WGS sequence"/>
</dbReference>
<dbReference type="OrthoDB" id="6429451at2759"/>
<protein>
    <recommendedName>
        <fullName evidence="4">BZIP domain-containing protein</fullName>
    </recommendedName>
</protein>
<proteinExistence type="predicted"/>
<dbReference type="EMBL" id="BMAO01019281">
    <property type="protein sequence ID" value="GFR29592.1"/>
    <property type="molecule type" value="Genomic_DNA"/>
</dbReference>
<evidence type="ECO:0008006" key="4">
    <source>
        <dbReference type="Google" id="ProtNLM"/>
    </source>
</evidence>